<keyword evidence="5" id="KW-0479">Metal-binding</keyword>
<evidence type="ECO:0000256" key="8">
    <source>
        <dbReference type="SAM" id="MobiDB-lite"/>
    </source>
</evidence>
<feature type="compositionally biased region" description="Polar residues" evidence="8">
    <location>
        <begin position="16"/>
        <end position="26"/>
    </location>
</feature>
<dbReference type="Proteomes" id="UP000750711">
    <property type="component" value="Unassembled WGS sequence"/>
</dbReference>
<feature type="region of interest" description="Disordered" evidence="8">
    <location>
        <begin position="52"/>
        <end position="89"/>
    </location>
</feature>
<keyword evidence="7" id="KW-0378">Hydrolase</keyword>
<dbReference type="PANTHER" id="PTHR10642:SF26">
    <property type="entry name" value="RIBONUCLEASE H1"/>
    <property type="match status" value="1"/>
</dbReference>
<evidence type="ECO:0000256" key="6">
    <source>
        <dbReference type="ARBA" id="ARBA00022759"/>
    </source>
</evidence>
<evidence type="ECO:0000313" key="11">
    <source>
        <dbReference type="Proteomes" id="UP000750711"/>
    </source>
</evidence>
<dbReference type="InterPro" id="IPR050092">
    <property type="entry name" value="RNase_H"/>
</dbReference>
<organism evidence="10 11">
    <name type="scientific">Trichoglossum hirsutum</name>
    <dbReference type="NCBI Taxonomy" id="265104"/>
    <lineage>
        <taxon>Eukaryota</taxon>
        <taxon>Fungi</taxon>
        <taxon>Dikarya</taxon>
        <taxon>Ascomycota</taxon>
        <taxon>Pezizomycotina</taxon>
        <taxon>Geoglossomycetes</taxon>
        <taxon>Geoglossales</taxon>
        <taxon>Geoglossaceae</taxon>
        <taxon>Trichoglossum</taxon>
    </lineage>
</organism>
<accession>A0A9P8RLP3</accession>
<evidence type="ECO:0000313" key="10">
    <source>
        <dbReference type="EMBL" id="KAH0556121.1"/>
    </source>
</evidence>
<comment type="catalytic activity">
    <reaction evidence="1">
        <text>Endonucleolytic cleavage to 5'-phosphomonoester.</text>
        <dbReference type="EC" id="3.1.26.4"/>
    </reaction>
</comment>
<evidence type="ECO:0000256" key="2">
    <source>
        <dbReference type="ARBA" id="ARBA00005300"/>
    </source>
</evidence>
<feature type="domain" description="RNase H type-1" evidence="9">
    <location>
        <begin position="142"/>
        <end position="298"/>
    </location>
</feature>
<sequence length="300" mass="32977">MPSSSSSSSGGVPTVDQPSSQPFRQRNPLTLTKRLLCWSLVVGRALRFGPRDKLGRQDFKTDPAHSATPISSMGVDWHPSSADPSDRHQKRILVDDDRKYDPCYLFGDDVDLDEVEVPRGDWVHEACHNGDLCKYCRRYPAHTDAIIIAVDGACRNNGKTDASAAVGVFVGDGSEYNLGSVLNMVEPTSQKAELKAAILGLRAAQVILGRGIAGGELGKVIIKADSEYMVKGMTDWIYKWNANGYMTARGKPVANAGLFQMLERLVLRLNGRNVKVQFWHVPREHNKDADELANAALDEN</sequence>
<gene>
    <name evidence="10" type="ORF">GP486_005943</name>
</gene>
<protein>
    <recommendedName>
        <fullName evidence="3">ribonuclease H</fullName>
        <ecNumber evidence="3">3.1.26.4</ecNumber>
    </recommendedName>
</protein>
<comment type="similarity">
    <text evidence="2">Belongs to the RNase H family.</text>
</comment>
<dbReference type="AlphaFoldDB" id="A0A9P8RLP3"/>
<evidence type="ECO:0000259" key="9">
    <source>
        <dbReference type="PROSITE" id="PS50879"/>
    </source>
</evidence>
<dbReference type="InterPro" id="IPR002156">
    <property type="entry name" value="RNaseH_domain"/>
</dbReference>
<keyword evidence="11" id="KW-1185">Reference proteome</keyword>
<dbReference type="CDD" id="cd13934">
    <property type="entry name" value="RNase_H_Dikarya_like"/>
    <property type="match status" value="1"/>
</dbReference>
<evidence type="ECO:0000256" key="1">
    <source>
        <dbReference type="ARBA" id="ARBA00000077"/>
    </source>
</evidence>
<dbReference type="EC" id="3.1.26.4" evidence="3"/>
<dbReference type="Pfam" id="PF00075">
    <property type="entry name" value="RNase_H"/>
    <property type="match status" value="1"/>
</dbReference>
<keyword evidence="4" id="KW-0540">Nuclease</keyword>
<dbReference type="GO" id="GO:0043137">
    <property type="term" value="P:DNA replication, removal of RNA primer"/>
    <property type="evidence" value="ECO:0007669"/>
    <property type="project" value="TreeGrafter"/>
</dbReference>
<feature type="compositionally biased region" description="Basic and acidic residues" evidence="8">
    <location>
        <begin position="52"/>
        <end position="63"/>
    </location>
</feature>
<dbReference type="GO" id="GO:0046872">
    <property type="term" value="F:metal ion binding"/>
    <property type="evidence" value="ECO:0007669"/>
    <property type="project" value="UniProtKB-KW"/>
</dbReference>
<dbReference type="EMBL" id="JAGHQM010001217">
    <property type="protein sequence ID" value="KAH0556121.1"/>
    <property type="molecule type" value="Genomic_DNA"/>
</dbReference>
<dbReference type="InterPro" id="IPR012337">
    <property type="entry name" value="RNaseH-like_sf"/>
</dbReference>
<dbReference type="GO" id="GO:0003676">
    <property type="term" value="F:nucleic acid binding"/>
    <property type="evidence" value="ECO:0007669"/>
    <property type="project" value="InterPro"/>
</dbReference>
<dbReference type="SUPFAM" id="SSF53098">
    <property type="entry name" value="Ribonuclease H-like"/>
    <property type="match status" value="1"/>
</dbReference>
<dbReference type="PANTHER" id="PTHR10642">
    <property type="entry name" value="RIBONUCLEASE H1"/>
    <property type="match status" value="1"/>
</dbReference>
<comment type="caution">
    <text evidence="10">The sequence shown here is derived from an EMBL/GenBank/DDBJ whole genome shotgun (WGS) entry which is preliminary data.</text>
</comment>
<evidence type="ECO:0000256" key="3">
    <source>
        <dbReference type="ARBA" id="ARBA00012180"/>
    </source>
</evidence>
<evidence type="ECO:0000256" key="5">
    <source>
        <dbReference type="ARBA" id="ARBA00022723"/>
    </source>
</evidence>
<evidence type="ECO:0000256" key="4">
    <source>
        <dbReference type="ARBA" id="ARBA00022722"/>
    </source>
</evidence>
<name>A0A9P8RLP3_9PEZI</name>
<evidence type="ECO:0000256" key="7">
    <source>
        <dbReference type="ARBA" id="ARBA00022801"/>
    </source>
</evidence>
<dbReference type="PROSITE" id="PS50879">
    <property type="entry name" value="RNASE_H_1"/>
    <property type="match status" value="1"/>
</dbReference>
<dbReference type="InterPro" id="IPR036397">
    <property type="entry name" value="RNaseH_sf"/>
</dbReference>
<keyword evidence="6" id="KW-0255">Endonuclease</keyword>
<reference evidence="10" key="1">
    <citation type="submission" date="2021-03" db="EMBL/GenBank/DDBJ databases">
        <title>Comparative genomics and phylogenomic investigation of the class Geoglossomycetes provide insights into ecological specialization and systematics.</title>
        <authorList>
            <person name="Melie T."/>
            <person name="Pirro S."/>
            <person name="Miller A.N."/>
            <person name="Quandt A."/>
        </authorList>
    </citation>
    <scope>NUCLEOTIDE SEQUENCE</scope>
    <source>
        <strain evidence="10">CAQ_001_2017</strain>
    </source>
</reference>
<feature type="region of interest" description="Disordered" evidence="8">
    <location>
        <begin position="1"/>
        <end position="26"/>
    </location>
</feature>
<dbReference type="Gene3D" id="3.30.420.10">
    <property type="entry name" value="Ribonuclease H-like superfamily/Ribonuclease H"/>
    <property type="match status" value="1"/>
</dbReference>
<dbReference type="GO" id="GO:0004523">
    <property type="term" value="F:RNA-DNA hybrid ribonuclease activity"/>
    <property type="evidence" value="ECO:0007669"/>
    <property type="project" value="UniProtKB-EC"/>
</dbReference>
<proteinExistence type="inferred from homology"/>